<feature type="domain" description="N-acetyltransferase" evidence="1">
    <location>
        <begin position="3"/>
        <end position="163"/>
    </location>
</feature>
<dbReference type="EMBL" id="SDWY01000001">
    <property type="protein sequence ID" value="MDN6899445.1"/>
    <property type="molecule type" value="Genomic_DNA"/>
</dbReference>
<reference evidence="3 4" key="1">
    <citation type="journal article" date="2019" name="Syst. Appl. Microbiol.">
        <title>Oenococcus sicerae sp. nov., isolated from French cider.</title>
        <authorList>
            <person name="Cousin F.J."/>
            <person name="Le Guellec R."/>
            <person name="Chagnot C."/>
            <person name="Goux D."/>
            <person name="Dalmasso M."/>
            <person name="Laplace J.M."/>
            <person name="Cretenet M."/>
        </authorList>
    </citation>
    <scope>NUCLEOTIDE SEQUENCE [LARGE SCALE GENOMIC DNA]</scope>
    <source>
        <strain evidence="3 4">UCMA 15228</strain>
    </source>
</reference>
<dbReference type="SUPFAM" id="SSF55729">
    <property type="entry name" value="Acyl-CoA N-acyltransferases (Nat)"/>
    <property type="match status" value="1"/>
</dbReference>
<reference evidence="2" key="2">
    <citation type="submission" date="2019-01" db="EMBL/GenBank/DDBJ databases">
        <title>Oenococcus sicerae UCMA17102.</title>
        <authorList>
            <person name="Cousin F.J."/>
            <person name="Le Guellec R."/>
            <person name="Cretenet M."/>
        </authorList>
    </citation>
    <scope>NUCLEOTIDE SEQUENCE</scope>
    <source>
        <strain evidence="2">UCMA17102</strain>
    </source>
</reference>
<dbReference type="Proteomes" id="UP000286907">
    <property type="component" value="Chromosome"/>
</dbReference>
<dbReference type="CDD" id="cd04301">
    <property type="entry name" value="NAT_SF"/>
    <property type="match status" value="1"/>
</dbReference>
<dbReference type="Gene3D" id="3.40.630.30">
    <property type="match status" value="1"/>
</dbReference>
<gene>
    <name evidence="3" type="ORF">DLJ48_06215</name>
    <name evidence="2" type="ORF">EVC35_00275</name>
</gene>
<keyword evidence="4" id="KW-1185">Reference proteome</keyword>
<evidence type="ECO:0000313" key="2">
    <source>
        <dbReference type="EMBL" id="MDN6899445.1"/>
    </source>
</evidence>
<organism evidence="2 5">
    <name type="scientific">Oenococcus sicerae</name>
    <dbReference type="NCBI Taxonomy" id="2203724"/>
    <lineage>
        <taxon>Bacteria</taxon>
        <taxon>Bacillati</taxon>
        <taxon>Bacillota</taxon>
        <taxon>Bacilli</taxon>
        <taxon>Lactobacillales</taxon>
        <taxon>Lactobacillaceae</taxon>
        <taxon>Oenococcus</taxon>
    </lineage>
</organism>
<protein>
    <submittedName>
        <fullName evidence="2">GNAT family N-acetyltransferase</fullName>
    </submittedName>
</protein>
<dbReference type="Pfam" id="PF13302">
    <property type="entry name" value="Acetyltransf_3"/>
    <property type="match status" value="1"/>
</dbReference>
<dbReference type="RefSeq" id="WP_128686612.1">
    <property type="nucleotide sequence ID" value="NZ_CP029684.2"/>
</dbReference>
<reference evidence="3" key="3">
    <citation type="submission" date="2020-01" db="EMBL/GenBank/DDBJ databases">
        <authorList>
            <person name="Cousin F.J."/>
            <person name="Le Guellec R."/>
            <person name="Cretenet M."/>
        </authorList>
    </citation>
    <scope>NUCLEOTIDE SEQUENCE</scope>
    <source>
        <strain evidence="3">UCMA 15228</strain>
    </source>
</reference>
<dbReference type="PROSITE" id="PS51186">
    <property type="entry name" value="GNAT"/>
    <property type="match status" value="1"/>
</dbReference>
<dbReference type="PANTHER" id="PTHR43415:SF6">
    <property type="entry name" value="SPERMIDINE N(1)-ACETYLTRANSFERASE"/>
    <property type="match status" value="1"/>
</dbReference>
<evidence type="ECO:0000313" key="4">
    <source>
        <dbReference type="Proteomes" id="UP000286907"/>
    </source>
</evidence>
<accession>A0AAJ1RAP3</accession>
<dbReference type="EMBL" id="CP029684">
    <property type="protein sequence ID" value="QAS70143.1"/>
    <property type="molecule type" value="Genomic_DNA"/>
</dbReference>
<evidence type="ECO:0000313" key="5">
    <source>
        <dbReference type="Proteomes" id="UP001167919"/>
    </source>
</evidence>
<dbReference type="PANTHER" id="PTHR43415">
    <property type="entry name" value="SPERMIDINE N(1)-ACETYLTRANSFERASE"/>
    <property type="match status" value="1"/>
</dbReference>
<evidence type="ECO:0000313" key="3">
    <source>
        <dbReference type="EMBL" id="QAS70143.1"/>
    </source>
</evidence>
<dbReference type="GO" id="GO:0004145">
    <property type="term" value="F:diamine N-acetyltransferase activity"/>
    <property type="evidence" value="ECO:0007669"/>
    <property type="project" value="TreeGrafter"/>
</dbReference>
<dbReference type="AlphaFoldDB" id="A0AAJ1RAP3"/>
<sequence>METKLRALEREDLPHIHQLDNERATMAFWFEEPYESLDELTSLYDKHIHDERERRFVLDADHRFAGILELVSIDYIHRTTEIQIIIDNSFRGQGLAMIAMQKGLDYAFNTLNMYKVYLYVDVDNVKGLHVYKKLGFVEEGRLRKHFFTNGKYHDSYIMGIFRNEIIAQP</sequence>
<dbReference type="Proteomes" id="UP001167919">
    <property type="component" value="Unassembled WGS sequence"/>
</dbReference>
<evidence type="ECO:0000259" key="1">
    <source>
        <dbReference type="PROSITE" id="PS51186"/>
    </source>
</evidence>
<proteinExistence type="predicted"/>
<dbReference type="InterPro" id="IPR016181">
    <property type="entry name" value="Acyl_CoA_acyltransferase"/>
</dbReference>
<name>A0AAJ1RAP3_9LACO</name>
<dbReference type="InterPro" id="IPR000182">
    <property type="entry name" value="GNAT_dom"/>
</dbReference>